<organism evidence="13 14">
    <name type="scientific">Synechocystis salina LEGE 00031</name>
    <dbReference type="NCBI Taxonomy" id="1828736"/>
    <lineage>
        <taxon>Bacteria</taxon>
        <taxon>Bacillati</taxon>
        <taxon>Cyanobacteriota</taxon>
        <taxon>Cyanophyceae</taxon>
        <taxon>Synechococcales</taxon>
        <taxon>Merismopediaceae</taxon>
        <taxon>Synechocystis</taxon>
    </lineage>
</organism>
<keyword evidence="6 10" id="KW-0067">ATP-binding</keyword>
<keyword evidence="14" id="KW-1185">Reference proteome</keyword>
<dbReference type="InterPro" id="IPR004101">
    <property type="entry name" value="Mur_ligase_C"/>
</dbReference>
<dbReference type="EC" id="6.3.2.17" evidence="2"/>
<dbReference type="SUPFAM" id="SSF53623">
    <property type="entry name" value="MurD-like peptide ligases, catalytic domain"/>
    <property type="match status" value="1"/>
</dbReference>
<evidence type="ECO:0000256" key="1">
    <source>
        <dbReference type="ARBA" id="ARBA00008276"/>
    </source>
</evidence>
<evidence type="ECO:0000256" key="2">
    <source>
        <dbReference type="ARBA" id="ARBA00013025"/>
    </source>
</evidence>
<dbReference type="InterPro" id="IPR001645">
    <property type="entry name" value="Folylpolyglutamate_synth"/>
</dbReference>
<evidence type="ECO:0000256" key="4">
    <source>
        <dbReference type="ARBA" id="ARBA00022723"/>
    </source>
</evidence>
<reference evidence="13 14" key="1">
    <citation type="submission" date="2020-10" db="EMBL/GenBank/DDBJ databases">
        <authorList>
            <person name="Castelo-Branco R."/>
            <person name="Eusebio N."/>
            <person name="Adriana R."/>
            <person name="Vieira A."/>
            <person name="Brugerolle De Fraissinette N."/>
            <person name="Rezende De Castro R."/>
            <person name="Schneider M.P."/>
            <person name="Vasconcelos V."/>
            <person name="Leao P.N."/>
        </authorList>
    </citation>
    <scope>NUCLEOTIDE SEQUENCE [LARGE SCALE GENOMIC DNA]</scope>
    <source>
        <strain evidence="13 14">LEGE 00031</strain>
    </source>
</reference>
<evidence type="ECO:0000313" key="13">
    <source>
        <dbReference type="EMBL" id="MBE9252604.1"/>
    </source>
</evidence>
<proteinExistence type="inferred from homology"/>
<comment type="caution">
    <text evidence="13">The sequence shown here is derived from an EMBL/GenBank/DDBJ whole genome shotgun (WGS) entry which is preliminary data.</text>
</comment>
<evidence type="ECO:0000256" key="10">
    <source>
        <dbReference type="PIRNR" id="PIRNR001563"/>
    </source>
</evidence>
<evidence type="ECO:0000256" key="6">
    <source>
        <dbReference type="ARBA" id="ARBA00022840"/>
    </source>
</evidence>
<dbReference type="PIRSF" id="PIRSF001563">
    <property type="entry name" value="Folylpolyglu_synth"/>
    <property type="match status" value="1"/>
</dbReference>
<dbReference type="InterPro" id="IPR013221">
    <property type="entry name" value="Mur_ligase_cen"/>
</dbReference>
<keyword evidence="5 10" id="KW-0547">Nucleotide-binding</keyword>
<dbReference type="Proteomes" id="UP000658720">
    <property type="component" value="Unassembled WGS sequence"/>
</dbReference>
<evidence type="ECO:0000313" key="14">
    <source>
        <dbReference type="Proteomes" id="UP000658720"/>
    </source>
</evidence>
<name>A0ABR9VMP8_9SYNC</name>
<evidence type="ECO:0000259" key="12">
    <source>
        <dbReference type="Pfam" id="PF08245"/>
    </source>
</evidence>
<dbReference type="InterPro" id="IPR036565">
    <property type="entry name" value="Mur-like_cat_sf"/>
</dbReference>
<dbReference type="InterPro" id="IPR036615">
    <property type="entry name" value="Mur_ligase_C_dom_sf"/>
</dbReference>
<keyword evidence="3 10" id="KW-0436">Ligase</keyword>
<accession>A0ABR9VMP8</accession>
<dbReference type="PROSITE" id="PS01011">
    <property type="entry name" value="FOLYLPOLYGLU_SYNT_1"/>
    <property type="match status" value="1"/>
</dbReference>
<sequence length="428" mass="47758">MDINTLLEPYKTAGVNLGLERIHGLLAKLGNPQAKVPYIHVGGTNGKGSVCAYLSSVLAEAGYKVGRYTSPHLIDWQERVWLNNHFIDNHDLMAVLQQVTAIAKADSADRPTLFEVFTAAVWLYFAQAEVDIAVMEVGLGGRLDATNVPEPCLLSIITSLSREHWQVLGPTVVHIAREKVGILKAARPVFLGHIPAEAQPVFRERIAELHCPDYWIDPAVATEKNGQLWANWQGFEYPLALLGNFQLQNSALAIAALQELQQQGWDKLTPEIIQRGMAKATWPGRLQWVDYNGQKILLDGAHNPAAAKALANYTHHLVDHSDHYLPTITWVMGMLSTKEHDQIFRHLLRPGDRLLLVPVPDHDSGDLPGLERLAWQTMPELSKVKVFDDCFTALENLEKTEEHSKKLTVLCGSLYLVGYFLKKLQSSQ</sequence>
<dbReference type="EMBL" id="JADEVV010000003">
    <property type="protein sequence ID" value="MBE9252604.1"/>
    <property type="molecule type" value="Genomic_DNA"/>
</dbReference>
<dbReference type="InterPro" id="IPR018109">
    <property type="entry name" value="Folylpolyglutamate_synth_CS"/>
</dbReference>
<gene>
    <name evidence="13" type="ORF">IQ217_01805</name>
</gene>
<protein>
    <recommendedName>
        <fullName evidence="2">tetrahydrofolate synthase</fullName>
        <ecNumber evidence="2">6.3.2.17</ecNumber>
    </recommendedName>
    <alternativeName>
        <fullName evidence="8">Tetrahydrofolylpolyglutamate synthase</fullName>
    </alternativeName>
</protein>
<dbReference type="Gene3D" id="3.40.1190.10">
    <property type="entry name" value="Mur-like, catalytic domain"/>
    <property type="match status" value="1"/>
</dbReference>
<comment type="catalytic activity">
    <reaction evidence="9">
        <text>(6S)-5,6,7,8-tetrahydrofolyl-(gamma-L-Glu)(n) + L-glutamate + ATP = (6S)-5,6,7,8-tetrahydrofolyl-(gamma-L-Glu)(n+1) + ADP + phosphate + H(+)</text>
        <dbReference type="Rhea" id="RHEA:10580"/>
        <dbReference type="Rhea" id="RHEA-COMP:14738"/>
        <dbReference type="Rhea" id="RHEA-COMP:14740"/>
        <dbReference type="ChEBI" id="CHEBI:15378"/>
        <dbReference type="ChEBI" id="CHEBI:29985"/>
        <dbReference type="ChEBI" id="CHEBI:30616"/>
        <dbReference type="ChEBI" id="CHEBI:43474"/>
        <dbReference type="ChEBI" id="CHEBI:141005"/>
        <dbReference type="ChEBI" id="CHEBI:456216"/>
        <dbReference type="EC" id="6.3.2.17"/>
    </reaction>
</comment>
<dbReference type="PANTHER" id="PTHR11136">
    <property type="entry name" value="FOLYLPOLYGLUTAMATE SYNTHASE-RELATED"/>
    <property type="match status" value="1"/>
</dbReference>
<evidence type="ECO:0000256" key="7">
    <source>
        <dbReference type="ARBA" id="ARBA00022842"/>
    </source>
</evidence>
<feature type="domain" description="Mur ligase central" evidence="12">
    <location>
        <begin position="41"/>
        <end position="256"/>
    </location>
</feature>
<comment type="similarity">
    <text evidence="1 10">Belongs to the folylpolyglutamate synthase family.</text>
</comment>
<dbReference type="NCBIfam" id="TIGR01499">
    <property type="entry name" value="folC"/>
    <property type="match status" value="1"/>
</dbReference>
<evidence type="ECO:0000256" key="9">
    <source>
        <dbReference type="ARBA" id="ARBA00047493"/>
    </source>
</evidence>
<evidence type="ECO:0000256" key="3">
    <source>
        <dbReference type="ARBA" id="ARBA00022598"/>
    </source>
</evidence>
<dbReference type="Pfam" id="PF08245">
    <property type="entry name" value="Mur_ligase_M"/>
    <property type="match status" value="1"/>
</dbReference>
<keyword evidence="4" id="KW-0479">Metal-binding</keyword>
<evidence type="ECO:0000256" key="5">
    <source>
        <dbReference type="ARBA" id="ARBA00022741"/>
    </source>
</evidence>
<dbReference type="Pfam" id="PF02875">
    <property type="entry name" value="Mur_ligase_C"/>
    <property type="match status" value="1"/>
</dbReference>
<evidence type="ECO:0000259" key="11">
    <source>
        <dbReference type="Pfam" id="PF02875"/>
    </source>
</evidence>
<dbReference type="RefSeq" id="WP_194018694.1">
    <property type="nucleotide sequence ID" value="NZ_JADEVV010000003.1"/>
</dbReference>
<dbReference type="PANTHER" id="PTHR11136:SF0">
    <property type="entry name" value="DIHYDROFOLATE SYNTHETASE-RELATED"/>
    <property type="match status" value="1"/>
</dbReference>
<dbReference type="SUPFAM" id="SSF53244">
    <property type="entry name" value="MurD-like peptide ligases, peptide-binding domain"/>
    <property type="match status" value="1"/>
</dbReference>
<feature type="domain" description="Mur ligase C-terminal" evidence="11">
    <location>
        <begin position="284"/>
        <end position="413"/>
    </location>
</feature>
<evidence type="ECO:0000256" key="8">
    <source>
        <dbReference type="ARBA" id="ARBA00030592"/>
    </source>
</evidence>
<keyword evidence="7" id="KW-0460">Magnesium</keyword>
<dbReference type="Gene3D" id="3.90.190.20">
    <property type="entry name" value="Mur ligase, C-terminal domain"/>
    <property type="match status" value="1"/>
</dbReference>